<dbReference type="Proteomes" id="UP001347146">
    <property type="component" value="Unassembled WGS sequence"/>
</dbReference>
<dbReference type="EMBL" id="JAZDUF010000002">
    <property type="protein sequence ID" value="MEE3850611.1"/>
    <property type="molecule type" value="Genomic_DNA"/>
</dbReference>
<sequence>MPLRKLRTLIALTCGALATAGIAAVAAPADAAPSTTRALIIPGQYFGEVPYVPMADNLTSRGYPSKALNLFGFDVKEDAAVISAEVDRIKREHPNDRVALVGHSIGGVSARYYLKEMGGTEKVDTYLAFGSPQYGSPGACGQQAGPEVCPGTPFMKQLNAGDDTPGDTEYYGVRSAREWVDGHLDGGQCRVTPIPANESLPALGLEHTFESFDPKIWDVTVAAFQGRCAGEFVTEPDGVLTYEKSALPGAPGR</sequence>
<evidence type="ECO:0000313" key="2">
    <source>
        <dbReference type="EMBL" id="MEE3850611.1"/>
    </source>
</evidence>
<evidence type="ECO:0000313" key="3">
    <source>
        <dbReference type="Proteomes" id="UP001347146"/>
    </source>
</evidence>
<dbReference type="RefSeq" id="WP_330432247.1">
    <property type="nucleotide sequence ID" value="NZ_JAZDUF010000002.1"/>
</dbReference>
<accession>A0ABU7MDF9</accession>
<name>A0ABU7MDF9_9ACTN</name>
<reference evidence="2 3" key="1">
    <citation type="submission" date="2024-01" db="EMBL/GenBank/DDBJ databases">
        <title>Draft genome sequence of Gordonia sp. LSe1-13.</title>
        <authorList>
            <person name="Suphannarot A."/>
            <person name="Mingma R."/>
        </authorList>
    </citation>
    <scope>NUCLEOTIDE SEQUENCE [LARGE SCALE GENOMIC DNA]</scope>
    <source>
        <strain evidence="2 3">LSe1-13</strain>
    </source>
</reference>
<feature type="chain" id="PRO_5046866833" evidence="1">
    <location>
        <begin position="32"/>
        <end position="253"/>
    </location>
</feature>
<keyword evidence="3" id="KW-1185">Reference proteome</keyword>
<dbReference type="InterPro" id="IPR003386">
    <property type="entry name" value="LACT/PDAT_acylTrfase"/>
</dbReference>
<keyword evidence="1" id="KW-0732">Signal</keyword>
<organism evidence="2 3">
    <name type="scientific">Gordonia sesuvii</name>
    <dbReference type="NCBI Taxonomy" id="3116777"/>
    <lineage>
        <taxon>Bacteria</taxon>
        <taxon>Bacillati</taxon>
        <taxon>Actinomycetota</taxon>
        <taxon>Actinomycetes</taxon>
        <taxon>Mycobacteriales</taxon>
        <taxon>Gordoniaceae</taxon>
        <taxon>Gordonia</taxon>
    </lineage>
</organism>
<dbReference type="InterPro" id="IPR029058">
    <property type="entry name" value="AB_hydrolase_fold"/>
</dbReference>
<dbReference type="SUPFAM" id="SSF53474">
    <property type="entry name" value="alpha/beta-Hydrolases"/>
    <property type="match status" value="1"/>
</dbReference>
<comment type="caution">
    <text evidence="2">The sequence shown here is derived from an EMBL/GenBank/DDBJ whole genome shotgun (WGS) entry which is preliminary data.</text>
</comment>
<protein>
    <submittedName>
        <fullName evidence="2">Lipase</fullName>
    </submittedName>
</protein>
<gene>
    <name evidence="2" type="ORF">VZC37_09715</name>
</gene>
<dbReference type="Gene3D" id="3.40.50.1820">
    <property type="entry name" value="alpha/beta hydrolase"/>
    <property type="match status" value="1"/>
</dbReference>
<evidence type="ECO:0000256" key="1">
    <source>
        <dbReference type="SAM" id="SignalP"/>
    </source>
</evidence>
<dbReference type="Pfam" id="PF02450">
    <property type="entry name" value="LCAT"/>
    <property type="match status" value="1"/>
</dbReference>
<proteinExistence type="predicted"/>
<feature type="signal peptide" evidence="1">
    <location>
        <begin position="1"/>
        <end position="31"/>
    </location>
</feature>